<keyword evidence="2" id="KW-1185">Reference proteome</keyword>
<proteinExistence type="predicted"/>
<comment type="caution">
    <text evidence="1">The sequence shown here is derived from an EMBL/GenBank/DDBJ whole genome shotgun (WGS) entry which is preliminary data.</text>
</comment>
<dbReference type="Proteomes" id="UP001062846">
    <property type="component" value="Chromosome 3"/>
</dbReference>
<evidence type="ECO:0000313" key="2">
    <source>
        <dbReference type="Proteomes" id="UP001062846"/>
    </source>
</evidence>
<accession>A0ACC0PE61</accession>
<sequence>MRFYACGKKRGENLGGFGWNKSSVPVTAAELVEAAAAREDEEADIDVAEDTEFACFLHETVASVGEGDLTAVLVFVRFNSGKARKVAYNQNPNIFWKRF</sequence>
<gene>
    <name evidence="1" type="ORF">RHMOL_Rhmol03G0111100</name>
</gene>
<organism evidence="1 2">
    <name type="scientific">Rhododendron molle</name>
    <name type="common">Chinese azalea</name>
    <name type="synonym">Azalea mollis</name>
    <dbReference type="NCBI Taxonomy" id="49168"/>
    <lineage>
        <taxon>Eukaryota</taxon>
        <taxon>Viridiplantae</taxon>
        <taxon>Streptophyta</taxon>
        <taxon>Embryophyta</taxon>
        <taxon>Tracheophyta</taxon>
        <taxon>Spermatophyta</taxon>
        <taxon>Magnoliopsida</taxon>
        <taxon>eudicotyledons</taxon>
        <taxon>Gunneridae</taxon>
        <taxon>Pentapetalae</taxon>
        <taxon>asterids</taxon>
        <taxon>Ericales</taxon>
        <taxon>Ericaceae</taxon>
        <taxon>Ericoideae</taxon>
        <taxon>Rhodoreae</taxon>
        <taxon>Rhododendron</taxon>
    </lineage>
</organism>
<name>A0ACC0PE61_RHOML</name>
<reference evidence="1" key="1">
    <citation type="submission" date="2022-02" db="EMBL/GenBank/DDBJ databases">
        <title>Plant Genome Project.</title>
        <authorList>
            <person name="Zhang R.-G."/>
        </authorList>
    </citation>
    <scope>NUCLEOTIDE SEQUENCE</scope>
    <source>
        <strain evidence="1">AT1</strain>
    </source>
</reference>
<evidence type="ECO:0000313" key="1">
    <source>
        <dbReference type="EMBL" id="KAI8563436.1"/>
    </source>
</evidence>
<protein>
    <submittedName>
        <fullName evidence="1">Uncharacterized protein</fullName>
    </submittedName>
</protein>
<dbReference type="EMBL" id="CM046390">
    <property type="protein sequence ID" value="KAI8563436.1"/>
    <property type="molecule type" value="Genomic_DNA"/>
</dbReference>